<proteinExistence type="predicted"/>
<gene>
    <name evidence="1" type="ORF">S01H4_63606</name>
</gene>
<dbReference type="EMBL" id="BART01038300">
    <property type="protein sequence ID" value="GAH05366.1"/>
    <property type="molecule type" value="Genomic_DNA"/>
</dbReference>
<sequence length="66" mass="7773">MNINDLDKKIKFNQQSIYRLIAREVGLNINGLSEPCYVVHTQNFEKCFLIKIIYIKVKEDARSRLS</sequence>
<evidence type="ECO:0000313" key="1">
    <source>
        <dbReference type="EMBL" id="GAH05366.1"/>
    </source>
</evidence>
<protein>
    <submittedName>
        <fullName evidence="1">Uncharacterized protein</fullName>
    </submittedName>
</protein>
<dbReference type="AlphaFoldDB" id="X1CB16"/>
<organism evidence="1">
    <name type="scientific">marine sediment metagenome</name>
    <dbReference type="NCBI Taxonomy" id="412755"/>
    <lineage>
        <taxon>unclassified sequences</taxon>
        <taxon>metagenomes</taxon>
        <taxon>ecological metagenomes</taxon>
    </lineage>
</organism>
<accession>X1CB16</accession>
<reference evidence="1" key="1">
    <citation type="journal article" date="2014" name="Front. Microbiol.">
        <title>High frequency of phylogenetically diverse reductive dehalogenase-homologous genes in deep subseafloor sedimentary metagenomes.</title>
        <authorList>
            <person name="Kawai M."/>
            <person name="Futagami T."/>
            <person name="Toyoda A."/>
            <person name="Takaki Y."/>
            <person name="Nishi S."/>
            <person name="Hori S."/>
            <person name="Arai W."/>
            <person name="Tsubouchi T."/>
            <person name="Morono Y."/>
            <person name="Uchiyama I."/>
            <person name="Ito T."/>
            <person name="Fujiyama A."/>
            <person name="Inagaki F."/>
            <person name="Takami H."/>
        </authorList>
    </citation>
    <scope>NUCLEOTIDE SEQUENCE</scope>
    <source>
        <strain evidence="1">Expedition CK06-06</strain>
    </source>
</reference>
<comment type="caution">
    <text evidence="1">The sequence shown here is derived from an EMBL/GenBank/DDBJ whole genome shotgun (WGS) entry which is preliminary data.</text>
</comment>
<name>X1CB16_9ZZZZ</name>